<dbReference type="eggNOG" id="COG3706">
    <property type="taxonomic scope" value="Bacteria"/>
</dbReference>
<dbReference type="SUPFAM" id="SSF49344">
    <property type="entry name" value="CBD9-like"/>
    <property type="match status" value="1"/>
</dbReference>
<feature type="domain" description="Carbohydrate-binding" evidence="1">
    <location>
        <begin position="30"/>
        <end position="226"/>
    </location>
</feature>
<protein>
    <recommendedName>
        <fullName evidence="1">Carbohydrate-binding domain-containing protein</fullName>
    </recommendedName>
</protein>
<evidence type="ECO:0000313" key="3">
    <source>
        <dbReference type="Proteomes" id="UP000003586"/>
    </source>
</evidence>
<dbReference type="CDD" id="cd09620">
    <property type="entry name" value="CBM9_like_3"/>
    <property type="match status" value="1"/>
</dbReference>
<organism evidence="2 3">
    <name type="scientific">Niabella soli DSM 19437</name>
    <dbReference type="NCBI Taxonomy" id="929713"/>
    <lineage>
        <taxon>Bacteria</taxon>
        <taxon>Pseudomonadati</taxon>
        <taxon>Bacteroidota</taxon>
        <taxon>Chitinophagia</taxon>
        <taxon>Chitinophagales</taxon>
        <taxon>Chitinophagaceae</taxon>
        <taxon>Niabella</taxon>
    </lineage>
</organism>
<dbReference type="STRING" id="929713.NIASO_14745"/>
<reference evidence="2 3" key="1">
    <citation type="submission" date="2013-12" db="EMBL/GenBank/DDBJ databases">
        <authorList>
            <consortium name="DOE Joint Genome Institute"/>
            <person name="Eisen J."/>
            <person name="Huntemann M."/>
            <person name="Han J."/>
            <person name="Chen A."/>
            <person name="Kyrpides N."/>
            <person name="Mavromatis K."/>
            <person name="Markowitz V."/>
            <person name="Palaniappan K."/>
            <person name="Ivanova N."/>
            <person name="Schaumberg A."/>
            <person name="Pati A."/>
            <person name="Liolios K."/>
            <person name="Nordberg H.P."/>
            <person name="Cantor M.N."/>
            <person name="Hua S.X."/>
            <person name="Woyke T."/>
        </authorList>
    </citation>
    <scope>NUCLEOTIDE SEQUENCE [LARGE SCALE GENOMIC DNA]</scope>
    <source>
        <strain evidence="3">DSM 19437</strain>
    </source>
</reference>
<dbReference type="KEGG" id="nso:NIASO_14745"/>
<dbReference type="EMBL" id="CP007035">
    <property type="protein sequence ID" value="AHF16070.1"/>
    <property type="molecule type" value="Genomic_DNA"/>
</dbReference>
<dbReference type="HOGENOM" id="CLU_106157_0_0_10"/>
<dbReference type="GO" id="GO:0016052">
    <property type="term" value="P:carbohydrate catabolic process"/>
    <property type="evidence" value="ECO:0007669"/>
    <property type="project" value="InterPro"/>
</dbReference>
<sequence length="227" mass="25972">MKQEVMTQTLIDAKDLHIRRLDHFPGDAKQVPHLLDQAKLPFQAVDVVNWPDYPYCPQVAFRIAYTDKAILIHYKVTESDVRAVATKDNGRVWEDACVEFFIAPEGDSNYYNFEFNCIGRLLLHGGAPGSRNMASDSILSLVERWTSLGTNAIDEQPGAINWELTAIIPYEAFFLHNIHSMKGKQARGNFYKCGDHLKTPHFLSWSPIHLEKPMFHCPEYFGVLQFD</sequence>
<dbReference type="Proteomes" id="UP000003586">
    <property type="component" value="Chromosome"/>
</dbReference>
<keyword evidence="3" id="KW-1185">Reference proteome</keyword>
<evidence type="ECO:0000259" key="1">
    <source>
        <dbReference type="Pfam" id="PF16011"/>
    </source>
</evidence>
<dbReference type="Gene3D" id="2.60.40.1190">
    <property type="match status" value="1"/>
</dbReference>
<accession>W0EZ34</accession>
<dbReference type="InterPro" id="IPR010502">
    <property type="entry name" value="Carb-bd_dom_fam9"/>
</dbReference>
<gene>
    <name evidence="2" type="ORF">NIASO_14745</name>
</gene>
<dbReference type="AlphaFoldDB" id="W0EZ34"/>
<proteinExistence type="predicted"/>
<evidence type="ECO:0000313" key="2">
    <source>
        <dbReference type="EMBL" id="AHF16070.1"/>
    </source>
</evidence>
<name>W0EZ34_9BACT</name>
<dbReference type="RefSeq" id="WP_008586708.1">
    <property type="nucleotide sequence ID" value="NZ_CP007035.1"/>
</dbReference>
<dbReference type="GO" id="GO:0004553">
    <property type="term" value="F:hydrolase activity, hydrolyzing O-glycosyl compounds"/>
    <property type="evidence" value="ECO:0007669"/>
    <property type="project" value="InterPro"/>
</dbReference>
<dbReference type="GO" id="GO:0030246">
    <property type="term" value="F:carbohydrate binding"/>
    <property type="evidence" value="ECO:0007669"/>
    <property type="project" value="InterPro"/>
</dbReference>
<dbReference type="Pfam" id="PF16011">
    <property type="entry name" value="CBM9_2"/>
    <property type="match status" value="1"/>
</dbReference>
<dbReference type="OrthoDB" id="9801646at2"/>